<keyword evidence="8" id="KW-1133">Transmembrane helix</keyword>
<dbReference type="Proteomes" id="UP000255000">
    <property type="component" value="Unassembled WGS sequence"/>
</dbReference>
<evidence type="ECO:0000256" key="4">
    <source>
        <dbReference type="ARBA" id="ARBA00029447"/>
    </source>
</evidence>
<evidence type="ECO:0000313" key="12">
    <source>
        <dbReference type="EMBL" id="SUB02771.1"/>
    </source>
</evidence>
<dbReference type="Pfam" id="PF00672">
    <property type="entry name" value="HAMP"/>
    <property type="match status" value="1"/>
</dbReference>
<proteinExistence type="inferred from homology"/>
<feature type="coiled-coil region" evidence="6">
    <location>
        <begin position="377"/>
        <end position="440"/>
    </location>
</feature>
<dbReference type="Pfam" id="PF00015">
    <property type="entry name" value="MCPsignal"/>
    <property type="match status" value="1"/>
</dbReference>
<dbReference type="Gene3D" id="1.10.287.950">
    <property type="entry name" value="Methyl-accepting chemotaxis protein"/>
    <property type="match status" value="1"/>
</dbReference>
<keyword evidence="6" id="KW-0175">Coiled coil</keyword>
<feature type="region of interest" description="Disordered" evidence="7">
    <location>
        <begin position="1"/>
        <end position="21"/>
    </location>
</feature>
<evidence type="ECO:0000256" key="1">
    <source>
        <dbReference type="ARBA" id="ARBA00004429"/>
    </source>
</evidence>
<feature type="domain" description="HAMP" evidence="11">
    <location>
        <begin position="330"/>
        <end position="383"/>
    </location>
</feature>
<evidence type="ECO:0000259" key="11">
    <source>
        <dbReference type="PROSITE" id="PS50885"/>
    </source>
</evidence>
<sequence length="679" mass="71297">MTRNTHTLPDQGLSARTGGGAPSANGLTVRARILSISLITAVGLLVVGAAFWWSQSKVEDAFRASEANTNLARAAYDFAGIANRMQIEEKLYLSAPSTAVFDRFKAEAAKADAGISSISAMPSAQPLANETADVKDTVSAIGGAFGELHAIQEKIGFDGSSGLRADLTAFADKAKNRINDELKFGGASDFEKLVRTVMEVQLAERKFTLSGGGPREEFDTAFAMFTKMLGRAYIPNEVKAEIETSMTAYKAAFDAYADALVVRSDKITLVEDLFMLLPPHIEALISAARQGDAEAAAQLADVRQLSSLVVYGIILAMLLGLPALAFAIGRSVSGPLTRLQKSMERLASGQTDVELPQSNSRDEIAAMVRTVRVFRDNAAERIRLEAAQAEENAARDERVRRLEAIIGTFEQTVQRALDSLDAASRDLGQASSAVEDASDEVAAQAGNAGQSVRIAAQNVTSAAGATEELAASIKEIANQADRSTKVAKQAVAGAESTFSTMQALSSAADRIGAVMSLIRDIANQTNLLALNATIEAARAGEAGKGFAVVAAEVKALANQTSKATEDIAAQVEAIQNASAGAVTAISEVRDIISDMDNLAVAVAAAVEQQEAAVSGIAANVADASSRSEEGAERMSAVVNATQHARSSGDEVDRLSQLLSEQAGVLRKEIRSFLEGVRAA</sequence>
<evidence type="ECO:0000259" key="9">
    <source>
        <dbReference type="PROSITE" id="PS50111"/>
    </source>
</evidence>
<dbReference type="SMART" id="SM00283">
    <property type="entry name" value="MA"/>
    <property type="match status" value="1"/>
</dbReference>
<keyword evidence="8" id="KW-0812">Transmembrane</keyword>
<comment type="similarity">
    <text evidence="4">Belongs to the methyl-accepting chemotaxis (MCP) protein family.</text>
</comment>
<keyword evidence="2" id="KW-0997">Cell inner membrane</keyword>
<reference evidence="12 13" key="1">
    <citation type="submission" date="2018-06" db="EMBL/GenBank/DDBJ databases">
        <authorList>
            <consortium name="Pathogen Informatics"/>
            <person name="Doyle S."/>
        </authorList>
    </citation>
    <scope>NUCLEOTIDE SEQUENCE [LARGE SCALE GENOMIC DNA]</scope>
    <source>
        <strain evidence="12 13">NCTC13350</strain>
    </source>
</reference>
<keyword evidence="8" id="KW-0472">Membrane</keyword>
<dbReference type="PROSITE" id="PS50111">
    <property type="entry name" value="CHEMOTAXIS_TRANSDUC_2"/>
    <property type="match status" value="1"/>
</dbReference>
<evidence type="ECO:0000313" key="13">
    <source>
        <dbReference type="Proteomes" id="UP000255000"/>
    </source>
</evidence>
<dbReference type="InterPro" id="IPR000727">
    <property type="entry name" value="T_SNARE_dom"/>
</dbReference>
<dbReference type="SMART" id="SM00304">
    <property type="entry name" value="HAMP"/>
    <property type="match status" value="1"/>
</dbReference>
<dbReference type="CDD" id="cd06225">
    <property type="entry name" value="HAMP"/>
    <property type="match status" value="1"/>
</dbReference>
<organism evidence="12 13">
    <name type="scientific">Pannonibacter phragmitetus</name>
    <dbReference type="NCBI Taxonomy" id="121719"/>
    <lineage>
        <taxon>Bacteria</taxon>
        <taxon>Pseudomonadati</taxon>
        <taxon>Pseudomonadota</taxon>
        <taxon>Alphaproteobacteria</taxon>
        <taxon>Hyphomicrobiales</taxon>
        <taxon>Stappiaceae</taxon>
        <taxon>Pannonibacter</taxon>
    </lineage>
</organism>
<protein>
    <submittedName>
        <fullName evidence="12">Methyl-accepting chemotaxis protein 4</fullName>
    </submittedName>
</protein>
<dbReference type="EMBL" id="UGSK01000001">
    <property type="protein sequence ID" value="SUB02771.1"/>
    <property type="molecule type" value="Genomic_DNA"/>
</dbReference>
<feature type="transmembrane region" description="Helical" evidence="8">
    <location>
        <begin position="308"/>
        <end position="328"/>
    </location>
</feature>
<dbReference type="PROSITE" id="PS50192">
    <property type="entry name" value="T_SNARE"/>
    <property type="match status" value="1"/>
</dbReference>
<keyword evidence="2" id="KW-1003">Cell membrane</keyword>
<dbReference type="PANTHER" id="PTHR32089:SF112">
    <property type="entry name" value="LYSOZYME-LIKE PROTEIN-RELATED"/>
    <property type="match status" value="1"/>
</dbReference>
<dbReference type="GO" id="GO:0005886">
    <property type="term" value="C:plasma membrane"/>
    <property type="evidence" value="ECO:0007669"/>
    <property type="project" value="UniProtKB-SubCell"/>
</dbReference>
<dbReference type="OrthoDB" id="5349256at2"/>
<dbReference type="AlphaFoldDB" id="A0A379A1T7"/>
<evidence type="ECO:0000256" key="2">
    <source>
        <dbReference type="ARBA" id="ARBA00022519"/>
    </source>
</evidence>
<dbReference type="SUPFAM" id="SSF58104">
    <property type="entry name" value="Methyl-accepting chemotaxis protein (MCP) signaling domain"/>
    <property type="match status" value="1"/>
</dbReference>
<dbReference type="PANTHER" id="PTHR32089">
    <property type="entry name" value="METHYL-ACCEPTING CHEMOTAXIS PROTEIN MCPB"/>
    <property type="match status" value="1"/>
</dbReference>
<name>A0A379A1T7_9HYPH</name>
<feature type="domain" description="Methyl-accepting transducer" evidence="9">
    <location>
        <begin position="430"/>
        <end position="645"/>
    </location>
</feature>
<evidence type="ECO:0000256" key="5">
    <source>
        <dbReference type="PROSITE-ProRule" id="PRU00284"/>
    </source>
</evidence>
<evidence type="ECO:0000256" key="6">
    <source>
        <dbReference type="SAM" id="Coils"/>
    </source>
</evidence>
<evidence type="ECO:0000256" key="7">
    <source>
        <dbReference type="SAM" id="MobiDB-lite"/>
    </source>
</evidence>
<dbReference type="InterPro" id="IPR004089">
    <property type="entry name" value="MCPsignal_dom"/>
</dbReference>
<dbReference type="InterPro" id="IPR003660">
    <property type="entry name" value="HAMP_dom"/>
</dbReference>
<accession>A0A379A1T7</accession>
<comment type="subcellular location">
    <subcellularLocation>
        <location evidence="1">Cell inner membrane</location>
        <topology evidence="1">Multi-pass membrane protein</topology>
    </subcellularLocation>
</comment>
<dbReference type="GO" id="GO:0007165">
    <property type="term" value="P:signal transduction"/>
    <property type="evidence" value="ECO:0007669"/>
    <property type="project" value="UniProtKB-KW"/>
</dbReference>
<feature type="transmembrane region" description="Helical" evidence="8">
    <location>
        <begin position="33"/>
        <end position="53"/>
    </location>
</feature>
<evidence type="ECO:0000259" key="10">
    <source>
        <dbReference type="PROSITE" id="PS50192"/>
    </source>
</evidence>
<evidence type="ECO:0000256" key="3">
    <source>
        <dbReference type="ARBA" id="ARBA00023224"/>
    </source>
</evidence>
<dbReference type="PROSITE" id="PS50885">
    <property type="entry name" value="HAMP"/>
    <property type="match status" value="1"/>
</dbReference>
<keyword evidence="3 5" id="KW-0807">Transducer</keyword>
<dbReference type="Gene3D" id="6.10.340.10">
    <property type="match status" value="1"/>
</dbReference>
<feature type="domain" description="T-SNARE coiled-coil homology" evidence="10">
    <location>
        <begin position="585"/>
        <end position="637"/>
    </location>
</feature>
<evidence type="ECO:0000256" key="8">
    <source>
        <dbReference type="SAM" id="Phobius"/>
    </source>
</evidence>
<gene>
    <name evidence="12" type="primary">mcp4_17</name>
    <name evidence="12" type="ORF">NCTC13350_03743</name>
</gene>